<keyword evidence="2" id="KW-1185">Reference proteome</keyword>
<accession>K1LAD8</accession>
<evidence type="ECO:0000313" key="1">
    <source>
        <dbReference type="EMBL" id="EKB47348.1"/>
    </source>
</evidence>
<proteinExistence type="predicted"/>
<sequence length="71" mass="8260">MLENGHYFLVKDMHFSIKLCQVLVHFLQTLPHETPMPVITLSRPHQRRFKTVNEDDGKAFFYGSSQGLMVP</sequence>
<protein>
    <submittedName>
        <fullName evidence="1">Uncharacterized protein</fullName>
    </submittedName>
</protein>
<comment type="caution">
    <text evidence="1">The sequence shown here is derived from an EMBL/GenBank/DDBJ whole genome shotgun (WGS) entry which is preliminary data.</text>
</comment>
<dbReference type="EMBL" id="AMGM01000140">
    <property type="protein sequence ID" value="EKB47348.1"/>
    <property type="molecule type" value="Genomic_DNA"/>
</dbReference>
<evidence type="ECO:0000313" key="2">
    <source>
        <dbReference type="Proteomes" id="UP000004478"/>
    </source>
</evidence>
<gene>
    <name evidence="1" type="ORF">B879_04042</name>
</gene>
<organism evidence="1 2">
    <name type="scientific">Cecembia lonarensis (strain CCUG 58316 / KCTC 22772 / LW9)</name>
    <dbReference type="NCBI Taxonomy" id="1225176"/>
    <lineage>
        <taxon>Bacteria</taxon>
        <taxon>Pseudomonadati</taxon>
        <taxon>Bacteroidota</taxon>
        <taxon>Cytophagia</taxon>
        <taxon>Cytophagales</taxon>
        <taxon>Cyclobacteriaceae</taxon>
        <taxon>Cecembia</taxon>
    </lineage>
</organism>
<reference evidence="1 2" key="1">
    <citation type="journal article" date="2012" name="J. Bacteriol.">
        <title>Draft Genome Sequence of Cecembia lonarensis Strain LW9T, Isolated from Lonar Lake, a Haloalkaline Lake in India.</title>
        <authorList>
            <person name="Shivaji S."/>
            <person name="Ara S."/>
            <person name="Singh A."/>
            <person name="Pinnaka A.K."/>
        </authorList>
    </citation>
    <scope>NUCLEOTIDE SEQUENCE [LARGE SCALE GENOMIC DNA]</scope>
    <source>
        <strain evidence="1 2">LW9</strain>
    </source>
</reference>
<dbReference type="Proteomes" id="UP000004478">
    <property type="component" value="Unassembled WGS sequence"/>
</dbReference>
<dbReference type="AlphaFoldDB" id="K1LAD8"/>
<name>K1LAD8_CECL9</name>